<feature type="domain" description="AAA+ ATPase" evidence="10">
    <location>
        <begin position="557"/>
        <end position="700"/>
    </location>
</feature>
<evidence type="ECO:0000256" key="2">
    <source>
        <dbReference type="ARBA" id="ARBA00022705"/>
    </source>
</evidence>
<dbReference type="InterPro" id="IPR053016">
    <property type="entry name" value="CTF18-RFC_complex"/>
</dbReference>
<dbReference type="EMBL" id="BQFW01000007">
    <property type="protein sequence ID" value="GJJ72960.1"/>
    <property type="molecule type" value="Genomic_DNA"/>
</dbReference>
<evidence type="ECO:0000256" key="1">
    <source>
        <dbReference type="ARBA" id="ARBA00004123"/>
    </source>
</evidence>
<dbReference type="GO" id="GO:0003677">
    <property type="term" value="F:DNA binding"/>
    <property type="evidence" value="ECO:0007669"/>
    <property type="project" value="UniProtKB-KW"/>
</dbReference>
<keyword evidence="3" id="KW-0547">Nucleotide-binding</keyword>
<sequence>MTQNSDFREPANSLDVSLGQTKAPTQSSGGNTVHIPALSRTRRLIMDSDDDMDDDDDDDGDLLSMPMGSQQLELHIDQSFVAPETTTPPGSPGLSFSRLDPSVAMPPPATIPKSATTSSAIGNDSLIDQGDSLFGDDFMAQFGSVEDEEYELNQNKKPLFARRIPLLESTLEEEQGEGEETGQHDDLGLERLSISQSHRTKSGAALPMDTSRTRSSHTAASSTTIVSAALSRFNVQSRLSMGTGSLMSQESSQLEEELLEMSARQHDAMLEDMIMEDEQMMDEEAELHDLMAMQYEEQERQMNEQNDTGNKRKQQLQVEEPKALTTPAFTSVEEVDLFLENSYSVGSDSLSRSIEATKKSRLENSSAMREKTTSNGQTTSKSRKLLVPDEPKHDYTLPPETGSFIHAKTSSGKTLYLAKRVRVDHTKSDLMKELLSTPQGRKPLLNQPIHRMMDDLDAEIRLQKQEALNRLEYGDYGDVDNTIDGSSDSTQKLWVDKYRPHRYTDLMGDERVNREVLSWIKEWDQCVFGRRFKKHVPNHKKNDFKDFRKPDPLGRPERKVLLLTGPPGLGKTTMAHVIAKQAGYNVIEVNASDDRTGSAVKGKIEAALEIQSILGSDKPNLLIIDEIDGVSSSGGDQSFIKLLVDLATVEAVSDKEKSSSKRNKKFTKKPLVRPIICICNDQYAPVLRPLRVIAQIYQFRKPSVRSVVTRLQQICEIEKVPSDTRAFGVLFEMTEGDMRSCLNTLQFIKNRSATAIGNASAGPSGRAEGYGEGLTIDALGKATIGRKDQSKSLFSVWEELFQAPYARKARSSLKVMEEGRDGLVKDDNNTYVSKMVTMVQTNGDYDKLMQGCFENYPTMTFHDTAMSKVVENGEWLAFYDQLNTRVSSNFEYEVGGYMAYALVNFHRFFAGSVRQKIEYPRKDYEAFVAQKANESILQGMALNLPARVQRHFCKNNFATELLSPFLRILSPYLRPVNKQLIKPEERAILMRLVDVMIHFQLTFVQEKTEDGQFVYRLEPSIEKLGDFSTIGLKNVLTNRYATRQLIAQEIEVELVRKSEAAKEARVAELYAKSGGKDPRSLAKSSLDASMASSAAMDVDQGNLEREAVDFFGRTIDAKEGGSSLSTMGSLEGTLMAGGVRPKKKTRIWYKFNEGFSNAVKAKVFIHELL</sequence>
<evidence type="ECO:0000256" key="7">
    <source>
        <dbReference type="ARBA" id="ARBA00023306"/>
    </source>
</evidence>
<keyword evidence="4" id="KW-0067">ATP-binding</keyword>
<dbReference type="CDD" id="cd18140">
    <property type="entry name" value="HLD_clamp_RFC"/>
    <property type="match status" value="1"/>
</dbReference>
<keyword evidence="12" id="KW-1185">Reference proteome</keyword>
<name>A0A9P3HA72_9FUNG</name>
<evidence type="ECO:0000256" key="6">
    <source>
        <dbReference type="ARBA" id="ARBA00023242"/>
    </source>
</evidence>
<keyword evidence="2" id="KW-0235">DNA replication</keyword>
<feature type="compositionally biased region" description="Acidic residues" evidence="9">
    <location>
        <begin position="47"/>
        <end position="61"/>
    </location>
</feature>
<dbReference type="InterPro" id="IPR003959">
    <property type="entry name" value="ATPase_AAA_core"/>
</dbReference>
<dbReference type="Pfam" id="PF00004">
    <property type="entry name" value="AAA"/>
    <property type="match status" value="1"/>
</dbReference>
<dbReference type="InterPro" id="IPR047854">
    <property type="entry name" value="RFC_lid"/>
</dbReference>
<evidence type="ECO:0000313" key="11">
    <source>
        <dbReference type="EMBL" id="GJJ72960.1"/>
    </source>
</evidence>
<dbReference type="GO" id="GO:0006260">
    <property type="term" value="P:DNA replication"/>
    <property type="evidence" value="ECO:0007669"/>
    <property type="project" value="UniProtKB-KW"/>
</dbReference>
<evidence type="ECO:0000256" key="8">
    <source>
        <dbReference type="ARBA" id="ARBA00043975"/>
    </source>
</evidence>
<dbReference type="SUPFAM" id="SSF52540">
    <property type="entry name" value="P-loop containing nucleoside triphosphate hydrolases"/>
    <property type="match status" value="1"/>
</dbReference>
<keyword evidence="6" id="KW-0539">Nucleus</keyword>
<dbReference type="CDD" id="cd00009">
    <property type="entry name" value="AAA"/>
    <property type="match status" value="1"/>
</dbReference>
<comment type="subcellular location">
    <subcellularLocation>
        <location evidence="1">Nucleus</location>
    </subcellularLocation>
</comment>
<comment type="caution">
    <text evidence="11">The sequence shown here is derived from an EMBL/GenBank/DDBJ whole genome shotgun (WGS) entry which is preliminary data.</text>
</comment>
<reference evidence="11" key="2">
    <citation type="journal article" date="2022" name="Microbiol. Resour. Announc.">
        <title>Whole-Genome Sequence of Entomortierella parvispora E1425, a Mucoromycotan Fungus Associated with Burkholderiaceae-Related Endosymbiotic Bacteria.</title>
        <authorList>
            <person name="Herlambang A."/>
            <person name="Guo Y."/>
            <person name="Takashima Y."/>
            <person name="Narisawa K."/>
            <person name="Ohta H."/>
            <person name="Nishizawa T."/>
        </authorList>
    </citation>
    <scope>NUCLEOTIDE SEQUENCE</scope>
    <source>
        <strain evidence="11">E1425</strain>
    </source>
</reference>
<feature type="compositionally biased region" description="Polar residues" evidence="9">
    <location>
        <begin position="14"/>
        <end position="31"/>
    </location>
</feature>
<accession>A0A9P3HA72</accession>
<dbReference type="GO" id="GO:0016887">
    <property type="term" value="F:ATP hydrolysis activity"/>
    <property type="evidence" value="ECO:0007669"/>
    <property type="project" value="InterPro"/>
</dbReference>
<evidence type="ECO:0000256" key="9">
    <source>
        <dbReference type="SAM" id="MobiDB-lite"/>
    </source>
</evidence>
<dbReference type="Proteomes" id="UP000827284">
    <property type="component" value="Unassembled WGS sequence"/>
</dbReference>
<feature type="region of interest" description="Disordered" evidence="9">
    <location>
        <begin position="1"/>
        <end position="63"/>
    </location>
</feature>
<evidence type="ECO:0000256" key="5">
    <source>
        <dbReference type="ARBA" id="ARBA00023125"/>
    </source>
</evidence>
<evidence type="ECO:0000256" key="4">
    <source>
        <dbReference type="ARBA" id="ARBA00022840"/>
    </source>
</evidence>
<dbReference type="PANTHER" id="PTHR46765">
    <property type="entry name" value="P-LOOP CONTAINING NUCLEOSIDE TRIPHOSPHATE HYDROLASES SUPERFAMILY PROTEIN"/>
    <property type="match status" value="1"/>
</dbReference>
<organism evidence="11 12">
    <name type="scientific">Entomortierella parvispora</name>
    <dbReference type="NCBI Taxonomy" id="205924"/>
    <lineage>
        <taxon>Eukaryota</taxon>
        <taxon>Fungi</taxon>
        <taxon>Fungi incertae sedis</taxon>
        <taxon>Mucoromycota</taxon>
        <taxon>Mortierellomycotina</taxon>
        <taxon>Mortierellomycetes</taxon>
        <taxon>Mortierellales</taxon>
        <taxon>Mortierellaceae</taxon>
        <taxon>Entomortierella</taxon>
    </lineage>
</organism>
<dbReference type="InterPro" id="IPR027417">
    <property type="entry name" value="P-loop_NTPase"/>
</dbReference>
<dbReference type="SMART" id="SM00382">
    <property type="entry name" value="AAA"/>
    <property type="match status" value="1"/>
</dbReference>
<dbReference type="Gene3D" id="1.10.8.60">
    <property type="match status" value="1"/>
</dbReference>
<dbReference type="PANTHER" id="PTHR46765:SF1">
    <property type="entry name" value="P-LOOP CONTAINING NUCLEOSIDE TRIPHOSPHATE HYDROLASES SUPERFAMILY PROTEIN"/>
    <property type="match status" value="1"/>
</dbReference>
<feature type="region of interest" description="Disordered" evidence="9">
    <location>
        <begin position="196"/>
        <end position="223"/>
    </location>
</feature>
<feature type="region of interest" description="Disordered" evidence="9">
    <location>
        <begin position="359"/>
        <end position="382"/>
    </location>
</feature>
<evidence type="ECO:0000256" key="3">
    <source>
        <dbReference type="ARBA" id="ARBA00022741"/>
    </source>
</evidence>
<reference evidence="11" key="1">
    <citation type="submission" date="2021-11" db="EMBL/GenBank/DDBJ databases">
        <authorList>
            <person name="Herlambang A."/>
            <person name="Guo Y."/>
            <person name="Takashima Y."/>
            <person name="Nishizawa T."/>
        </authorList>
    </citation>
    <scope>NUCLEOTIDE SEQUENCE</scope>
    <source>
        <strain evidence="11">E1425</strain>
    </source>
</reference>
<gene>
    <name evidence="11" type="ORF">EMPS_05318</name>
</gene>
<keyword evidence="5" id="KW-0238">DNA-binding</keyword>
<dbReference type="AlphaFoldDB" id="A0A9P3HA72"/>
<dbReference type="OrthoDB" id="2195431at2759"/>
<dbReference type="GO" id="GO:0005524">
    <property type="term" value="F:ATP binding"/>
    <property type="evidence" value="ECO:0007669"/>
    <property type="project" value="UniProtKB-KW"/>
</dbReference>
<keyword evidence="7" id="KW-0131">Cell cycle</keyword>
<dbReference type="InterPro" id="IPR003593">
    <property type="entry name" value="AAA+_ATPase"/>
</dbReference>
<proteinExistence type="inferred from homology"/>
<evidence type="ECO:0000313" key="12">
    <source>
        <dbReference type="Proteomes" id="UP000827284"/>
    </source>
</evidence>
<comment type="similarity">
    <text evidence="8">Belongs to the activator 1 small subunits family. CTF18 subfamily.</text>
</comment>
<dbReference type="GO" id="GO:0005634">
    <property type="term" value="C:nucleus"/>
    <property type="evidence" value="ECO:0007669"/>
    <property type="project" value="UniProtKB-SubCell"/>
</dbReference>
<feature type="compositionally biased region" description="Basic and acidic residues" evidence="9">
    <location>
        <begin position="359"/>
        <end position="372"/>
    </location>
</feature>
<feature type="region of interest" description="Disordered" evidence="9">
    <location>
        <begin position="299"/>
        <end position="319"/>
    </location>
</feature>
<evidence type="ECO:0000259" key="10">
    <source>
        <dbReference type="SMART" id="SM00382"/>
    </source>
</evidence>
<dbReference type="Gene3D" id="3.40.50.300">
    <property type="entry name" value="P-loop containing nucleotide triphosphate hydrolases"/>
    <property type="match status" value="1"/>
</dbReference>
<protein>
    <submittedName>
        <fullName evidence="11">Chromosome transmission fidelity protein 18</fullName>
    </submittedName>
</protein>